<accession>A0A7R9KY61</accession>
<dbReference type="GO" id="GO:0009982">
    <property type="term" value="F:pseudouridine synthase activity"/>
    <property type="evidence" value="ECO:0007669"/>
    <property type="project" value="InterPro"/>
</dbReference>
<sequence>MPPLRPYDQLFPWPSSLAAFSRYLADQVVYFDRQLLAISKPWGVGIHRPQATITDKNGHLLQMAYHGSPRYCIREALEPLAALMGVKRLTLVKSCERFTSGIILLAADEPTAARAQRCLRRSAALSAPAMQYLCVTKGWPTIEGGQELTERVGIKLLELDELGDHKQPIIVPAPQLTKSMRQRRKPQADGMIVKPVLCRLKTLNVNKSYGVALVELSTNITKYSFIECYLANKASFVLGDTRFSRQVQHIMGTPMSIKPTKMNYSQDIEPLADNILKRLGVKTNGQIPVLVHHHRLTLPYYFSKKGKQDLVIECPKLPDHFQWTLQRLALNPPELTAGAN</sequence>
<keyword evidence="3" id="KW-0413">Isomerase</keyword>
<dbReference type="PANTHER" id="PTHR21600:SF83">
    <property type="entry name" value="PSEUDOURIDYLATE SYNTHASE RPUSD4, MITOCHONDRIAL"/>
    <property type="match status" value="1"/>
</dbReference>
<dbReference type="PANTHER" id="PTHR21600">
    <property type="entry name" value="MITOCHONDRIAL RNA PSEUDOURIDINE SYNTHASE"/>
    <property type="match status" value="1"/>
</dbReference>
<reference evidence="4" key="1">
    <citation type="submission" date="2020-11" db="EMBL/GenBank/DDBJ databases">
        <authorList>
            <person name="Tran Van P."/>
        </authorList>
    </citation>
    <scope>NUCLEOTIDE SEQUENCE</scope>
</reference>
<dbReference type="AlphaFoldDB" id="A0A7R9KY61"/>
<comment type="similarity">
    <text evidence="2">Belongs to the pseudouridine synthase RluA family.</text>
</comment>
<comment type="catalytic activity">
    <reaction evidence="1">
        <text>a uridine in mRNA = a pseudouridine in mRNA</text>
        <dbReference type="Rhea" id="RHEA:56644"/>
        <dbReference type="Rhea" id="RHEA-COMP:14658"/>
        <dbReference type="Rhea" id="RHEA-COMP:14659"/>
        <dbReference type="ChEBI" id="CHEBI:65314"/>
        <dbReference type="ChEBI" id="CHEBI:65315"/>
    </reaction>
</comment>
<dbReference type="OrthoDB" id="428658at2759"/>
<dbReference type="Proteomes" id="UP000759131">
    <property type="component" value="Unassembled WGS sequence"/>
</dbReference>
<dbReference type="EMBL" id="OC864248">
    <property type="protein sequence ID" value="CAD7631575.1"/>
    <property type="molecule type" value="Genomic_DNA"/>
</dbReference>
<organism evidence="4">
    <name type="scientific">Medioppia subpectinata</name>
    <dbReference type="NCBI Taxonomy" id="1979941"/>
    <lineage>
        <taxon>Eukaryota</taxon>
        <taxon>Metazoa</taxon>
        <taxon>Ecdysozoa</taxon>
        <taxon>Arthropoda</taxon>
        <taxon>Chelicerata</taxon>
        <taxon>Arachnida</taxon>
        <taxon>Acari</taxon>
        <taxon>Acariformes</taxon>
        <taxon>Sarcoptiformes</taxon>
        <taxon>Oribatida</taxon>
        <taxon>Brachypylina</taxon>
        <taxon>Oppioidea</taxon>
        <taxon>Oppiidae</taxon>
        <taxon>Medioppia</taxon>
    </lineage>
</organism>
<keyword evidence="5" id="KW-1185">Reference proteome</keyword>
<gene>
    <name evidence="4" type="ORF">OSB1V03_LOCUS11984</name>
</gene>
<name>A0A7R9KY61_9ACAR</name>
<dbReference type="EMBL" id="CAJPIZ010009673">
    <property type="protein sequence ID" value="CAG2112005.1"/>
    <property type="molecule type" value="Genomic_DNA"/>
</dbReference>
<dbReference type="Gene3D" id="3.30.2350.10">
    <property type="entry name" value="Pseudouridine synthase"/>
    <property type="match status" value="1"/>
</dbReference>
<dbReference type="GO" id="GO:0001522">
    <property type="term" value="P:pseudouridine synthesis"/>
    <property type="evidence" value="ECO:0007669"/>
    <property type="project" value="InterPro"/>
</dbReference>
<evidence type="ECO:0000256" key="3">
    <source>
        <dbReference type="ARBA" id="ARBA00023235"/>
    </source>
</evidence>
<proteinExistence type="inferred from homology"/>
<evidence type="ECO:0000256" key="2">
    <source>
        <dbReference type="ARBA" id="ARBA00010876"/>
    </source>
</evidence>
<dbReference type="SUPFAM" id="SSF55120">
    <property type="entry name" value="Pseudouridine synthase"/>
    <property type="match status" value="1"/>
</dbReference>
<evidence type="ECO:0000256" key="1">
    <source>
        <dbReference type="ARBA" id="ARBA00001166"/>
    </source>
</evidence>
<protein>
    <submittedName>
        <fullName evidence="4">Uncharacterized protein</fullName>
    </submittedName>
</protein>
<evidence type="ECO:0000313" key="4">
    <source>
        <dbReference type="EMBL" id="CAD7631575.1"/>
    </source>
</evidence>
<dbReference type="InterPro" id="IPR050188">
    <property type="entry name" value="RluA_PseudoU_synthase"/>
</dbReference>
<evidence type="ECO:0000313" key="5">
    <source>
        <dbReference type="Proteomes" id="UP000759131"/>
    </source>
</evidence>
<dbReference type="GO" id="GO:0003723">
    <property type="term" value="F:RNA binding"/>
    <property type="evidence" value="ECO:0007669"/>
    <property type="project" value="InterPro"/>
</dbReference>
<dbReference type="InterPro" id="IPR020103">
    <property type="entry name" value="PsdUridine_synth_cat_dom_sf"/>
</dbReference>